<accession>A0A1B2I5Q5</accession>
<dbReference type="GeneID" id="83058113"/>
<dbReference type="Proteomes" id="UP000093044">
    <property type="component" value="Chromosome"/>
</dbReference>
<sequence length="159" mass="17420">MRLKKTAIQLLLALCIFYGCSFAASPAGAGEVAVIDMAGVIDASNPGKAGQKYLDNLKAGLETELQRFKDKTAKSKDAERQAADKQRELNGEYQAEYDRVTALIVTRLRVVIREWINSNRKGVMVVVPAHTLLGFSDKADISGEILRAFNSVAIDFSKK</sequence>
<dbReference type="KEGG" id="cpor:BED41_09660"/>
<reference evidence="2" key="1">
    <citation type="submission" date="2016-08" db="EMBL/GenBank/DDBJ databases">
        <title>Complete genome of Cloacibacillus porcorum.</title>
        <authorList>
            <person name="Looft T."/>
            <person name="Bayles D.O."/>
            <person name="Alt D.P."/>
        </authorList>
    </citation>
    <scope>NUCLEOTIDE SEQUENCE [LARGE SCALE GENOMIC DNA]</scope>
    <source>
        <strain evidence="2">CL-84</strain>
    </source>
</reference>
<protein>
    <recommendedName>
        <fullName evidence="4">Molecular chaperone Skp</fullName>
    </recommendedName>
</protein>
<feature type="signal peptide" evidence="1">
    <location>
        <begin position="1"/>
        <end position="23"/>
    </location>
</feature>
<dbReference type="OrthoDB" id="7819at2"/>
<dbReference type="SUPFAM" id="SSF111384">
    <property type="entry name" value="OmpH-like"/>
    <property type="match status" value="1"/>
</dbReference>
<proteinExistence type="predicted"/>
<dbReference type="PROSITE" id="PS51257">
    <property type="entry name" value="PROKAR_LIPOPROTEIN"/>
    <property type="match status" value="1"/>
</dbReference>
<dbReference type="SMART" id="SM00935">
    <property type="entry name" value="OmpH"/>
    <property type="match status" value="1"/>
</dbReference>
<dbReference type="AlphaFoldDB" id="A0A1B2I5Q5"/>
<gene>
    <name evidence="2" type="ORF">BED41_09660</name>
</gene>
<evidence type="ECO:0000313" key="2">
    <source>
        <dbReference type="EMBL" id="ANZ45309.1"/>
    </source>
</evidence>
<dbReference type="GO" id="GO:0051082">
    <property type="term" value="F:unfolded protein binding"/>
    <property type="evidence" value="ECO:0007669"/>
    <property type="project" value="InterPro"/>
</dbReference>
<dbReference type="RefSeq" id="WP_066745352.1">
    <property type="nucleotide sequence ID" value="NZ_CP016757.1"/>
</dbReference>
<evidence type="ECO:0000313" key="3">
    <source>
        <dbReference type="Proteomes" id="UP000093044"/>
    </source>
</evidence>
<keyword evidence="3" id="KW-1185">Reference proteome</keyword>
<evidence type="ECO:0008006" key="4">
    <source>
        <dbReference type="Google" id="ProtNLM"/>
    </source>
</evidence>
<dbReference type="InterPro" id="IPR005632">
    <property type="entry name" value="Chaperone_Skp"/>
</dbReference>
<name>A0A1B2I5Q5_9BACT</name>
<evidence type="ECO:0000256" key="1">
    <source>
        <dbReference type="SAM" id="SignalP"/>
    </source>
</evidence>
<organism evidence="2 3">
    <name type="scientific">Cloacibacillus porcorum</name>
    <dbReference type="NCBI Taxonomy" id="1197717"/>
    <lineage>
        <taxon>Bacteria</taxon>
        <taxon>Thermotogati</taxon>
        <taxon>Synergistota</taxon>
        <taxon>Synergistia</taxon>
        <taxon>Synergistales</taxon>
        <taxon>Synergistaceae</taxon>
        <taxon>Cloacibacillus</taxon>
    </lineage>
</organism>
<dbReference type="Gene3D" id="3.30.910.20">
    <property type="entry name" value="Skp domain"/>
    <property type="match status" value="1"/>
</dbReference>
<dbReference type="InterPro" id="IPR024930">
    <property type="entry name" value="Skp_dom_sf"/>
</dbReference>
<feature type="chain" id="PRO_5008538921" description="Molecular chaperone Skp" evidence="1">
    <location>
        <begin position="24"/>
        <end position="159"/>
    </location>
</feature>
<keyword evidence="1" id="KW-0732">Signal</keyword>
<dbReference type="EMBL" id="CP016757">
    <property type="protein sequence ID" value="ANZ45309.1"/>
    <property type="molecule type" value="Genomic_DNA"/>
</dbReference>